<accession>A0ABR3PWT0</accession>
<evidence type="ECO:0008006" key="4">
    <source>
        <dbReference type="Google" id="ProtNLM"/>
    </source>
</evidence>
<evidence type="ECO:0000313" key="3">
    <source>
        <dbReference type="Proteomes" id="UP001565368"/>
    </source>
</evidence>
<dbReference type="RefSeq" id="XP_069206828.1">
    <property type="nucleotide sequence ID" value="XM_069354757.1"/>
</dbReference>
<organism evidence="2 3">
    <name type="scientific">Vanrija albida</name>
    <dbReference type="NCBI Taxonomy" id="181172"/>
    <lineage>
        <taxon>Eukaryota</taxon>
        <taxon>Fungi</taxon>
        <taxon>Dikarya</taxon>
        <taxon>Basidiomycota</taxon>
        <taxon>Agaricomycotina</taxon>
        <taxon>Tremellomycetes</taxon>
        <taxon>Trichosporonales</taxon>
        <taxon>Trichosporonaceae</taxon>
        <taxon>Vanrija</taxon>
    </lineage>
</organism>
<reference evidence="2 3" key="1">
    <citation type="submission" date="2023-08" db="EMBL/GenBank/DDBJ databases">
        <title>Annotated Genome Sequence of Vanrija albida AlHP1.</title>
        <authorList>
            <person name="Herzog R."/>
        </authorList>
    </citation>
    <scope>NUCLEOTIDE SEQUENCE [LARGE SCALE GENOMIC DNA]</scope>
    <source>
        <strain evidence="2 3">AlHP1</strain>
    </source>
</reference>
<evidence type="ECO:0000256" key="1">
    <source>
        <dbReference type="SAM" id="MobiDB-lite"/>
    </source>
</evidence>
<dbReference type="EMBL" id="JBBXJM010000005">
    <property type="protein sequence ID" value="KAL1406884.1"/>
    <property type="molecule type" value="Genomic_DNA"/>
</dbReference>
<name>A0ABR3PWT0_9TREE</name>
<protein>
    <recommendedName>
        <fullName evidence="4">PPPDE domain-containing protein</fullName>
    </recommendedName>
</protein>
<dbReference type="Proteomes" id="UP001565368">
    <property type="component" value="Unassembled WGS sequence"/>
</dbReference>
<gene>
    <name evidence="2" type="ORF">Q8F55_006293</name>
</gene>
<comment type="caution">
    <text evidence="2">The sequence shown here is derived from an EMBL/GenBank/DDBJ whole genome shotgun (WGS) entry which is preliminary data.</text>
</comment>
<evidence type="ECO:0000313" key="2">
    <source>
        <dbReference type="EMBL" id="KAL1406884.1"/>
    </source>
</evidence>
<dbReference type="GeneID" id="95987336"/>
<feature type="compositionally biased region" description="Acidic residues" evidence="1">
    <location>
        <begin position="314"/>
        <end position="326"/>
    </location>
</feature>
<keyword evidence="3" id="KW-1185">Reference proteome</keyword>
<feature type="region of interest" description="Disordered" evidence="1">
    <location>
        <begin position="256"/>
        <end position="345"/>
    </location>
</feature>
<feature type="compositionally biased region" description="Low complexity" evidence="1">
    <location>
        <begin position="279"/>
        <end position="304"/>
    </location>
</feature>
<sequence length="345" mass="36998">MSATPEGQRSKRDIAADMAAKLYKLGLEKGGEALAAGETAVKHAAGLGPQPNVVPVSTPDVQSPPRQVQVGWHPVPGAKWFSDSGIGKLITEKINKYPDPTQHWAVLVGEYAHQLWMDENFHIIYTNAKVNLDEWHMFPVGETRFNDDAVRRTAEHVIATMRAERPLYNLISNNCQTYALQLLDAIKAGGGHRFPTTLAVWDQLVGPGKVEDLFNPNHLPELPPARDDDEVTAAQHIMDAETTQLDSHEQQAKLVGAGGVPGDVTAGGDTPAVPAPSDTPVAVPGATPTPAAEPAQAEAAPPATDGERGGQEGQTEDQNDDADAEGDEQKKKKGAFSRFIEAVRK</sequence>
<proteinExistence type="predicted"/>